<feature type="transmembrane region" description="Helical" evidence="2">
    <location>
        <begin position="33"/>
        <end position="50"/>
    </location>
</feature>
<keyword evidence="1" id="KW-0079">Bacteriocin immunity</keyword>
<reference evidence="3" key="1">
    <citation type="journal article" date="2012" name="J. Bacteriol.">
        <title>Novel Colicin FY of Yersinia frederiksenii Inhibits Pathogenic Yersinia Strains via YiuR-Mediated Reception, TonB Import, and Cell Membrane Pore Formation.</title>
        <authorList>
            <person name="Bosak J."/>
            <person name="Laiblova P."/>
            <person name="Smarda J."/>
            <person name="Dedicova D."/>
            <person name="Smajs D."/>
        </authorList>
    </citation>
    <scope>NUCLEOTIDE SEQUENCE</scope>
    <source>
        <strain evidence="3">27601</strain>
        <plasmid evidence="3">pYF27601</plasmid>
    </source>
</reference>
<accession>H8YUQ1</accession>
<dbReference type="EMBL" id="JF937655">
    <property type="protein sequence ID" value="AFC36231.1"/>
    <property type="molecule type" value="Genomic_DNA"/>
</dbReference>
<dbReference type="PRINTS" id="PR01298">
    <property type="entry name" value="MICROCIN"/>
</dbReference>
<gene>
    <name evidence="3" type="primary">cfyI</name>
</gene>
<dbReference type="AlphaFoldDB" id="H8YUQ1"/>
<keyword evidence="3" id="KW-0614">Plasmid</keyword>
<organism evidence="3">
    <name type="scientific">Yersinia frederiksenii</name>
    <dbReference type="NCBI Taxonomy" id="29484"/>
    <lineage>
        <taxon>Bacteria</taxon>
        <taxon>Pseudomonadati</taxon>
        <taxon>Pseudomonadota</taxon>
        <taxon>Gammaproteobacteria</taxon>
        <taxon>Enterobacterales</taxon>
        <taxon>Yersiniaceae</taxon>
        <taxon>Yersinia</taxon>
    </lineage>
</organism>
<proteinExistence type="predicted"/>
<keyword evidence="2" id="KW-0472">Membrane</keyword>
<name>H8YUQ1_YERFR</name>
<protein>
    <submittedName>
        <fullName evidence="3">Immunity protein for colicin FY</fullName>
    </submittedName>
</protein>
<dbReference type="GO" id="GO:0015643">
    <property type="term" value="F:toxic substance binding"/>
    <property type="evidence" value="ECO:0007669"/>
    <property type="project" value="InterPro"/>
</dbReference>
<dbReference type="RefSeq" id="WP_015060724.1">
    <property type="nucleotide sequence ID" value="NC_019269.1"/>
</dbReference>
<evidence type="ECO:0000256" key="1">
    <source>
        <dbReference type="ARBA" id="ARBA00023025"/>
    </source>
</evidence>
<feature type="transmembrane region" description="Helical" evidence="2">
    <location>
        <begin position="82"/>
        <end position="108"/>
    </location>
</feature>
<evidence type="ECO:0000256" key="2">
    <source>
        <dbReference type="SAM" id="Phobius"/>
    </source>
</evidence>
<dbReference type="Pfam" id="PF03526">
    <property type="entry name" value="Microcin"/>
    <property type="match status" value="1"/>
</dbReference>
<dbReference type="InterPro" id="IPR003061">
    <property type="entry name" value="Microcin"/>
</dbReference>
<evidence type="ECO:0000313" key="3">
    <source>
        <dbReference type="EMBL" id="AFC36231.1"/>
    </source>
</evidence>
<feature type="transmembrane region" description="Helical" evidence="2">
    <location>
        <begin position="6"/>
        <end position="24"/>
    </location>
</feature>
<keyword evidence="2" id="KW-1133">Transmembrane helix</keyword>
<sequence>MDIRYYIKNIFWGLIITGIVYYTWDKNPESERLTITLTLSIISCILYPFSKKIIEKIALRYSTIKFWQRDIFVSSVGGNVQVIYELLCFFFAIPLTILYLSILLITALTNKD</sequence>
<geneLocation type="plasmid" evidence="3">
    <name>pYF27601</name>
</geneLocation>
<dbReference type="GO" id="GO:0030153">
    <property type="term" value="P:bacteriocin immunity"/>
    <property type="evidence" value="ECO:0007669"/>
    <property type="project" value="UniProtKB-KW"/>
</dbReference>
<keyword evidence="2" id="KW-0812">Transmembrane</keyword>